<feature type="compositionally biased region" description="Low complexity" evidence="1">
    <location>
        <begin position="25"/>
        <end position="35"/>
    </location>
</feature>
<dbReference type="OrthoDB" id="1925347at2759"/>
<gene>
    <name evidence="2" type="ORF">E3N88_02443</name>
</gene>
<sequence>MEKAADAGEALHMTTVGNTKAPAATTTRTQSTLETEYVPRASDDSSSQRSTHTAARRPTDHRDGKSSLAYTKSLFTSILFRS</sequence>
<protein>
    <submittedName>
        <fullName evidence="2">Uncharacterized protein</fullName>
    </submittedName>
</protein>
<evidence type="ECO:0000313" key="3">
    <source>
        <dbReference type="Proteomes" id="UP000326396"/>
    </source>
</evidence>
<comment type="caution">
    <text evidence="2">The sequence shown here is derived from an EMBL/GenBank/DDBJ whole genome shotgun (WGS) entry which is preliminary data.</text>
</comment>
<evidence type="ECO:0000256" key="1">
    <source>
        <dbReference type="SAM" id="MobiDB-lite"/>
    </source>
</evidence>
<accession>A0A5N6Q6A0</accession>
<proteinExistence type="predicted"/>
<feature type="compositionally biased region" description="Polar residues" evidence="1">
    <location>
        <begin position="44"/>
        <end position="53"/>
    </location>
</feature>
<dbReference type="Proteomes" id="UP000326396">
    <property type="component" value="Linkage Group LG1"/>
</dbReference>
<feature type="region of interest" description="Disordered" evidence="1">
    <location>
        <begin position="1"/>
        <end position="68"/>
    </location>
</feature>
<dbReference type="EMBL" id="SZYD01000001">
    <property type="protein sequence ID" value="KAD7479307.1"/>
    <property type="molecule type" value="Genomic_DNA"/>
</dbReference>
<keyword evidence="3" id="KW-1185">Reference proteome</keyword>
<name>A0A5N6Q6A0_9ASTR</name>
<reference evidence="2 3" key="1">
    <citation type="submission" date="2019-05" db="EMBL/GenBank/DDBJ databases">
        <title>Mikania micrantha, genome provides insights into the molecular mechanism of rapid growth.</title>
        <authorList>
            <person name="Liu B."/>
        </authorList>
    </citation>
    <scope>NUCLEOTIDE SEQUENCE [LARGE SCALE GENOMIC DNA]</scope>
    <source>
        <strain evidence="2">NLD-2019</strain>
        <tissue evidence="2">Leaf</tissue>
    </source>
</reference>
<organism evidence="2 3">
    <name type="scientific">Mikania micrantha</name>
    <name type="common">bitter vine</name>
    <dbReference type="NCBI Taxonomy" id="192012"/>
    <lineage>
        <taxon>Eukaryota</taxon>
        <taxon>Viridiplantae</taxon>
        <taxon>Streptophyta</taxon>
        <taxon>Embryophyta</taxon>
        <taxon>Tracheophyta</taxon>
        <taxon>Spermatophyta</taxon>
        <taxon>Magnoliopsida</taxon>
        <taxon>eudicotyledons</taxon>
        <taxon>Gunneridae</taxon>
        <taxon>Pentapetalae</taxon>
        <taxon>asterids</taxon>
        <taxon>campanulids</taxon>
        <taxon>Asterales</taxon>
        <taxon>Asteraceae</taxon>
        <taxon>Asteroideae</taxon>
        <taxon>Heliantheae alliance</taxon>
        <taxon>Eupatorieae</taxon>
        <taxon>Mikania</taxon>
    </lineage>
</organism>
<evidence type="ECO:0000313" key="2">
    <source>
        <dbReference type="EMBL" id="KAD7479307.1"/>
    </source>
</evidence>
<dbReference type="AlphaFoldDB" id="A0A5N6Q6A0"/>